<proteinExistence type="predicted"/>
<evidence type="ECO:0000256" key="2">
    <source>
        <dbReference type="SAM" id="SignalP"/>
    </source>
</evidence>
<dbReference type="GO" id="GO:0005654">
    <property type="term" value="C:nucleoplasm"/>
    <property type="evidence" value="ECO:0007669"/>
    <property type="project" value="TreeGrafter"/>
</dbReference>
<feature type="signal peptide" evidence="2">
    <location>
        <begin position="1"/>
        <end position="21"/>
    </location>
</feature>
<keyword evidence="2" id="KW-0732">Signal</keyword>
<protein>
    <submittedName>
        <fullName evidence="3">Uncharacterized protein</fullName>
    </submittedName>
</protein>
<organism evidence="3">
    <name type="scientific">Davidia involucrata</name>
    <name type="common">Dove tree</name>
    <dbReference type="NCBI Taxonomy" id="16924"/>
    <lineage>
        <taxon>Eukaryota</taxon>
        <taxon>Viridiplantae</taxon>
        <taxon>Streptophyta</taxon>
        <taxon>Embryophyta</taxon>
        <taxon>Tracheophyta</taxon>
        <taxon>Spermatophyta</taxon>
        <taxon>Magnoliopsida</taxon>
        <taxon>eudicotyledons</taxon>
        <taxon>Gunneridae</taxon>
        <taxon>Pentapetalae</taxon>
        <taxon>asterids</taxon>
        <taxon>Cornales</taxon>
        <taxon>Nyssaceae</taxon>
        <taxon>Davidia</taxon>
    </lineage>
</organism>
<sequence>MIHWCLVYLLLPVLKLHLLWIRNLLERRQQEAELKLLEEETAKRMEEAIRKKVEERLSSEEVKLEIQRRIEGGLKKLFDDVEAQLEKEKEAALIEARQKEEQARKEREELDKMLEENWRRVEESQRREALEQQRKEEERYRELELIQRQKEEATRRKKLEEEEEHANQMKLMGKNKSRPKLPSGNGL</sequence>
<reference evidence="3" key="1">
    <citation type="submission" date="2019-08" db="EMBL/GenBank/DDBJ databases">
        <title>Reference gene set and small RNA set construction with multiple tissues from Davidia involucrata Baill.</title>
        <authorList>
            <person name="Yang H."/>
            <person name="Zhou C."/>
            <person name="Li G."/>
            <person name="Wang J."/>
            <person name="Gao P."/>
            <person name="Wang M."/>
            <person name="Wang R."/>
            <person name="Zhao Y."/>
        </authorList>
    </citation>
    <scope>NUCLEOTIDE SEQUENCE</scope>
    <source>
        <tissue evidence="3">Mixed with DoveR01_LX</tissue>
    </source>
</reference>
<dbReference type="EMBL" id="GHES01026908">
    <property type="protein sequence ID" value="MPA57467.1"/>
    <property type="molecule type" value="Transcribed_RNA"/>
</dbReference>
<dbReference type="GO" id="GO:0005739">
    <property type="term" value="C:mitochondrion"/>
    <property type="evidence" value="ECO:0007669"/>
    <property type="project" value="TreeGrafter"/>
</dbReference>
<dbReference type="GO" id="GO:0045296">
    <property type="term" value="F:cadherin binding"/>
    <property type="evidence" value="ECO:0007669"/>
    <property type="project" value="TreeGrafter"/>
</dbReference>
<dbReference type="InterPro" id="IPR033371">
    <property type="entry name" value="ARGLU1"/>
</dbReference>
<dbReference type="Pfam" id="PF15346">
    <property type="entry name" value="ARGLU"/>
    <property type="match status" value="1"/>
</dbReference>
<dbReference type="AlphaFoldDB" id="A0A5B7ALF3"/>
<gene>
    <name evidence="3" type="ORF">Din_026908</name>
</gene>
<dbReference type="PANTHER" id="PTHR31711">
    <property type="entry name" value="ARGININE AND GLUTAMATE-RICH PROTEIN 1"/>
    <property type="match status" value="1"/>
</dbReference>
<evidence type="ECO:0000313" key="3">
    <source>
        <dbReference type="EMBL" id="MPA57467.1"/>
    </source>
</evidence>
<dbReference type="PANTHER" id="PTHR31711:SF2">
    <property type="entry name" value="ARGININE_GLUTAMATE-RICH 1 PROTEIN"/>
    <property type="match status" value="1"/>
</dbReference>
<accession>A0A5B7ALF3</accession>
<evidence type="ECO:0000256" key="1">
    <source>
        <dbReference type="SAM" id="MobiDB-lite"/>
    </source>
</evidence>
<name>A0A5B7ALF3_DAVIN</name>
<feature type="region of interest" description="Disordered" evidence="1">
    <location>
        <begin position="125"/>
        <end position="187"/>
    </location>
</feature>
<feature type="chain" id="PRO_5023053022" evidence="2">
    <location>
        <begin position="22"/>
        <end position="187"/>
    </location>
</feature>
<feature type="compositionally biased region" description="Basic and acidic residues" evidence="1">
    <location>
        <begin position="125"/>
        <end position="160"/>
    </location>
</feature>